<keyword evidence="2" id="KW-0472">Membrane</keyword>
<dbReference type="PANTHER" id="PTHR31414:SF18">
    <property type="entry name" value="TRANSMEMBRANE PROTEIN-RELATED"/>
    <property type="match status" value="1"/>
</dbReference>
<evidence type="ECO:0000313" key="5">
    <source>
        <dbReference type="RefSeq" id="XP_015886633.2"/>
    </source>
</evidence>
<feature type="transmembrane region" description="Helical" evidence="2">
    <location>
        <begin position="246"/>
        <end position="267"/>
    </location>
</feature>
<evidence type="ECO:0000313" key="4">
    <source>
        <dbReference type="Proteomes" id="UP001652623"/>
    </source>
</evidence>
<feature type="region of interest" description="Disordered" evidence="1">
    <location>
        <begin position="507"/>
        <end position="539"/>
    </location>
</feature>
<feature type="compositionally biased region" description="Polar residues" evidence="1">
    <location>
        <begin position="33"/>
        <end position="54"/>
    </location>
</feature>
<dbReference type="AlphaFoldDB" id="A0A6P4A1D0"/>
<protein>
    <submittedName>
        <fullName evidence="5">Uncharacterized protein LOC107421816</fullName>
    </submittedName>
</protein>
<dbReference type="FunCoup" id="A0A6P4A1D0">
    <property type="interactions" value="70"/>
</dbReference>
<feature type="region of interest" description="Disordered" evidence="1">
    <location>
        <begin position="33"/>
        <end position="56"/>
    </location>
</feature>
<feature type="transmembrane region" description="Helical" evidence="2">
    <location>
        <begin position="279"/>
        <end position="301"/>
    </location>
</feature>
<feature type="signal peptide" evidence="3">
    <location>
        <begin position="1"/>
        <end position="29"/>
    </location>
</feature>
<keyword evidence="2" id="KW-1133">Transmembrane helix</keyword>
<reference evidence="5" key="1">
    <citation type="submission" date="2025-08" db="UniProtKB">
        <authorList>
            <consortium name="RefSeq"/>
        </authorList>
    </citation>
    <scope>IDENTIFICATION</scope>
    <source>
        <tissue evidence="5">Seedling</tissue>
    </source>
</reference>
<proteinExistence type="predicted"/>
<dbReference type="Proteomes" id="UP001652623">
    <property type="component" value="Chromosome 3"/>
</dbReference>
<dbReference type="GO" id="GO:0016020">
    <property type="term" value="C:membrane"/>
    <property type="evidence" value="ECO:0007669"/>
    <property type="project" value="TreeGrafter"/>
</dbReference>
<dbReference type="InParanoid" id="A0A6P4A1D0"/>
<evidence type="ECO:0000256" key="1">
    <source>
        <dbReference type="SAM" id="MobiDB-lite"/>
    </source>
</evidence>
<organism evidence="4 5">
    <name type="scientific">Ziziphus jujuba</name>
    <name type="common">Chinese jujube</name>
    <name type="synonym">Ziziphus sativa</name>
    <dbReference type="NCBI Taxonomy" id="326968"/>
    <lineage>
        <taxon>Eukaryota</taxon>
        <taxon>Viridiplantae</taxon>
        <taxon>Streptophyta</taxon>
        <taxon>Embryophyta</taxon>
        <taxon>Tracheophyta</taxon>
        <taxon>Spermatophyta</taxon>
        <taxon>Magnoliopsida</taxon>
        <taxon>eudicotyledons</taxon>
        <taxon>Gunneridae</taxon>
        <taxon>Pentapetalae</taxon>
        <taxon>rosids</taxon>
        <taxon>fabids</taxon>
        <taxon>Rosales</taxon>
        <taxon>Rhamnaceae</taxon>
        <taxon>Paliureae</taxon>
        <taxon>Ziziphus</taxon>
    </lineage>
</organism>
<name>A0A6P4A1D0_ZIZJJ</name>
<feature type="transmembrane region" description="Helical" evidence="2">
    <location>
        <begin position="92"/>
        <end position="114"/>
    </location>
</feature>
<keyword evidence="2" id="KW-0812">Transmembrane</keyword>
<keyword evidence="3" id="KW-0732">Signal</keyword>
<dbReference type="PANTHER" id="PTHR31414">
    <property type="entry name" value="TRANSMEMBRANE PROTEIN DDB_G0292058"/>
    <property type="match status" value="1"/>
</dbReference>
<feature type="transmembrane region" description="Helical" evidence="2">
    <location>
        <begin position="139"/>
        <end position="160"/>
    </location>
</feature>
<accession>A0A6P4A1D0</accession>
<gene>
    <name evidence="5" type="primary">LOC107421816</name>
</gene>
<dbReference type="InterPro" id="IPR040283">
    <property type="entry name" value="DDB_G0292058-like"/>
</dbReference>
<evidence type="ECO:0000256" key="2">
    <source>
        <dbReference type="SAM" id="Phobius"/>
    </source>
</evidence>
<feature type="transmembrane region" description="Helical" evidence="2">
    <location>
        <begin position="476"/>
        <end position="497"/>
    </location>
</feature>
<sequence length="539" mass="59780">MGSTHGNPLLLSLILMVIILAWRIPGIAGQTNTTSSSAPEGSNLIQGNNVSDSLSKSDDTVRVDPLDNFKKYRGGYNITNKHYWSSTIFSGISGYALGVLWLLCGILYGGFFLVKKLCFKNRNNEAQKKMSLCYKQCDLWPILLAIFLALLAIVASGLVLGGNGRFHSEAKTVVKIIMDTANGASESIYNTTGAMKEIKDNLGNYSGSSEATEFLTSTTEELDVEAAEIERQAGKNRRLIDKGLKIVYIITITTISLNLAAVILLSVSGILRLRQALRLLIIFCWFLTVLCWLFFGIYFFLDKFSGDTCTAFENFQQNPENNSLSSILPCDELNSAKSMLHDVSKVVYNLVNEVNANISSIPATSNPGIAHVCNPFSEPPEYQYQQENCPSNTIRIGDIPKVLKIFTCSENVTCEDGQVSISNSNYKMVEAYTSSIQNLVNAYPGMESLVECQSVKDAFSKILSNHCKPLKRFVKMVWAAMLFLSLIMVFLVVLWTIQVHHEQNHHFSDDSVKSHSPTPNMLELTADKTKDNRNYPSLV</sequence>
<keyword evidence="4" id="KW-1185">Reference proteome</keyword>
<dbReference type="KEGG" id="zju:107421816"/>
<feature type="chain" id="PRO_5047393298" evidence="3">
    <location>
        <begin position="30"/>
        <end position="539"/>
    </location>
</feature>
<dbReference type="RefSeq" id="XP_015886633.2">
    <property type="nucleotide sequence ID" value="XM_016031147.4"/>
</dbReference>
<evidence type="ECO:0000256" key="3">
    <source>
        <dbReference type="SAM" id="SignalP"/>
    </source>
</evidence>
<dbReference type="GeneID" id="107421816"/>